<evidence type="ECO:0000313" key="2">
    <source>
        <dbReference type="EMBL" id="AFR99155.1"/>
    </source>
</evidence>
<gene>
    <name evidence="2" type="ORF">LBUCD034_0042</name>
</gene>
<proteinExistence type="predicted"/>
<accession>J9W4G7</accession>
<protein>
    <submittedName>
        <fullName evidence="2">Uncharacterized protein</fullName>
    </submittedName>
</protein>
<organism evidence="2 3">
    <name type="scientific">Lentilactobacillus buchneri subsp. silagei CD034</name>
    <dbReference type="NCBI Taxonomy" id="1071400"/>
    <lineage>
        <taxon>Bacteria</taxon>
        <taxon>Bacillati</taxon>
        <taxon>Bacillota</taxon>
        <taxon>Bacilli</taxon>
        <taxon>Lactobacillales</taxon>
        <taxon>Lactobacillaceae</taxon>
        <taxon>Lentilactobacillus</taxon>
        <taxon>Lentilactobacillus buchneri subsp. silagei</taxon>
    </lineage>
</organism>
<dbReference type="EMBL" id="CP003043">
    <property type="protein sequence ID" value="AFR99155.1"/>
    <property type="molecule type" value="Genomic_DNA"/>
</dbReference>
<name>J9W4G7_LENBU</name>
<dbReference type="KEGG" id="lbn:LBUCD034_0042"/>
<feature type="transmembrane region" description="Helical" evidence="1">
    <location>
        <begin position="222"/>
        <end position="240"/>
    </location>
</feature>
<sequence>MNPRLHYLTRSILLPVVLLLIFVFNTSVRADANSADGNPRPVISDELHILNQKQISQIKQINRHLMKKYEGQQIWIISTNKTLAELQDPKFERYLVNIRKKGPTVSRFAMAANPFGDYFAKKLLNYQSQTAYDQDEIVIEGDVNIILIDPNLPYHVMPIASQSFMDNIYDFQNLFMGLQLDYMDVSAANVMNTVDVLNKSIQKNYYAPYGLRDSTFEEVKSALVMLAGFIIFVVWIIDHWNTPLGGGYVRSDEDNYDSGYMDGYYIGLHDHDDDHH</sequence>
<keyword evidence="3" id="KW-1185">Reference proteome</keyword>
<evidence type="ECO:0000256" key="1">
    <source>
        <dbReference type="SAM" id="Phobius"/>
    </source>
</evidence>
<dbReference type="eggNOG" id="ENOG5030AUB">
    <property type="taxonomic scope" value="Bacteria"/>
</dbReference>
<dbReference type="HOGENOM" id="CLU_1007564_0_0_9"/>
<reference evidence="2 3" key="1">
    <citation type="journal article" date="2012" name="J. Biotechnol.">
        <title>Insights into the completely annotated genome of Lactobacillus buchneri CD034, a strain isolated from stable grass silage.</title>
        <authorList>
            <person name="Heinl S."/>
            <person name="Wibberg D."/>
            <person name="Eikmeyer F."/>
            <person name="Szczepanowski R."/>
            <person name="Blom J."/>
            <person name="Linke B."/>
            <person name="Goesmann A."/>
            <person name="Grabherr R."/>
            <person name="Schwab H."/>
            <person name="Puhler A."/>
            <person name="Schluter A."/>
        </authorList>
    </citation>
    <scope>NUCLEOTIDE SEQUENCE [LARGE SCALE GENOMIC DNA]</scope>
    <source>
        <strain evidence="2 3">CD034</strain>
    </source>
</reference>
<dbReference type="RefSeq" id="WP_014939060.1">
    <property type="nucleotide sequence ID" value="NC_018610.1"/>
</dbReference>
<dbReference type="STRING" id="1071400.LBUCD034_0042"/>
<keyword evidence="1" id="KW-0812">Transmembrane</keyword>
<keyword evidence="1" id="KW-1133">Transmembrane helix</keyword>
<dbReference type="AlphaFoldDB" id="J9W4G7"/>
<keyword evidence="1" id="KW-0472">Membrane</keyword>
<dbReference type="OrthoDB" id="2329790at2"/>
<evidence type="ECO:0000313" key="3">
    <source>
        <dbReference type="Proteomes" id="UP000007332"/>
    </source>
</evidence>
<dbReference type="PATRIC" id="fig|1071400.3.peg.41"/>
<dbReference type="Proteomes" id="UP000007332">
    <property type="component" value="Chromosome"/>
</dbReference>